<feature type="transmembrane region" description="Helical" evidence="7">
    <location>
        <begin position="259"/>
        <end position="277"/>
    </location>
</feature>
<feature type="region of interest" description="Disordered" evidence="8">
    <location>
        <begin position="565"/>
        <end position="584"/>
    </location>
</feature>
<evidence type="ECO:0000256" key="5">
    <source>
        <dbReference type="ARBA" id="ARBA00022989"/>
    </source>
</evidence>
<dbReference type="EMBL" id="BMCP01000001">
    <property type="protein sequence ID" value="GGE33955.1"/>
    <property type="molecule type" value="Genomic_DNA"/>
</dbReference>
<sequence>MVARANAMAITLPSLSRSRLRAAPRLSGWIIASGAIACLIAAPIVTLAWIAAQGSGDLWPQLIAYVLPRAIRDTTILLAGVGTLTAVIGVGTAWLVTAYRFPGRGLFDWALLLPLAVPTYILAYAYLDLLHPLGPVQGLIRAMLGIESPVDFRLPDIRGMAGCIFLFGLAFYPYVYLTARAMFLMQSACVIEVARTLGCGGAGAFFRVALPLARPAVAVGVSLVLMETLNDLGASDLLGVQTLTVSIYSTWVNRSNLPGAAQIALVMLAVVIGLVILERAARRRQAYAAQAQRSRKTDPVRLTPGHAALAVVACALPILLGFAAPAGYLLRETFRRAQMNGFPPDVMQMAGNTMMFAAIATVITMGLGLLLAHTSRLVRRPLTRGLVQLSSIGYAVPGTVLAVGLLVPLANLDNSIDAFMRSHFGVATGLLISGSGAALIYAYAVRFMAISAGGIEAGFAKVPMSLDWAARNLGETAAGTARRIHLPLLRPAIGAAALLVFVDCMKELPATLLLRPFNFETLSTYVYAEASRGTYENGAFAALLIVAAGLFPVVLMARMSRPPAAEAFGGEEPDDQVVSSARPR</sequence>
<feature type="transmembrane region" description="Helical" evidence="7">
    <location>
        <begin position="26"/>
        <end position="52"/>
    </location>
</feature>
<keyword evidence="3" id="KW-1003">Cell membrane</keyword>
<dbReference type="Gene3D" id="1.10.3720.10">
    <property type="entry name" value="MetI-like"/>
    <property type="match status" value="2"/>
</dbReference>
<feature type="transmembrane region" description="Helical" evidence="7">
    <location>
        <begin position="307"/>
        <end position="330"/>
    </location>
</feature>
<dbReference type="InterPro" id="IPR000515">
    <property type="entry name" value="MetI-like"/>
</dbReference>
<feature type="transmembrane region" description="Helical" evidence="7">
    <location>
        <begin position="424"/>
        <end position="444"/>
    </location>
</feature>
<dbReference type="Proteomes" id="UP000602745">
    <property type="component" value="Unassembled WGS sequence"/>
</dbReference>
<organism evidence="10 11">
    <name type="scientific">Agaricicola taiwanensis</name>
    <dbReference type="NCBI Taxonomy" id="591372"/>
    <lineage>
        <taxon>Bacteria</taxon>
        <taxon>Pseudomonadati</taxon>
        <taxon>Pseudomonadota</taxon>
        <taxon>Alphaproteobacteria</taxon>
        <taxon>Rhodobacterales</taxon>
        <taxon>Paracoccaceae</taxon>
        <taxon>Agaricicola</taxon>
    </lineage>
</organism>
<gene>
    <name evidence="10" type="ORF">GCM10007276_09140</name>
</gene>
<dbReference type="PROSITE" id="PS50928">
    <property type="entry name" value="ABC_TM1"/>
    <property type="match status" value="2"/>
</dbReference>
<dbReference type="PANTHER" id="PTHR30183:SF2">
    <property type="entry name" value="IRON UTILIZATION PROTEIN"/>
    <property type="match status" value="1"/>
</dbReference>
<keyword evidence="5 7" id="KW-1133">Transmembrane helix</keyword>
<comment type="subcellular location">
    <subcellularLocation>
        <location evidence="1 7">Cell membrane</location>
        <topology evidence="1 7">Multi-pass membrane protein</topology>
    </subcellularLocation>
</comment>
<feature type="transmembrane region" description="Helical" evidence="7">
    <location>
        <begin position="76"/>
        <end position="97"/>
    </location>
</feature>
<dbReference type="AlphaFoldDB" id="A0A8J2YDH0"/>
<accession>A0A8J2YDH0</accession>
<evidence type="ECO:0000313" key="10">
    <source>
        <dbReference type="EMBL" id="GGE33955.1"/>
    </source>
</evidence>
<dbReference type="Pfam" id="PF00528">
    <property type="entry name" value="BPD_transp_1"/>
    <property type="match status" value="1"/>
</dbReference>
<proteinExistence type="inferred from homology"/>
<feature type="transmembrane region" description="Helical" evidence="7">
    <location>
        <begin position="350"/>
        <end position="372"/>
    </location>
</feature>
<dbReference type="SUPFAM" id="SSF161098">
    <property type="entry name" value="MetI-like"/>
    <property type="match status" value="2"/>
</dbReference>
<evidence type="ECO:0000256" key="6">
    <source>
        <dbReference type="ARBA" id="ARBA00023136"/>
    </source>
</evidence>
<evidence type="ECO:0000256" key="1">
    <source>
        <dbReference type="ARBA" id="ARBA00004651"/>
    </source>
</evidence>
<keyword evidence="6 7" id="KW-0472">Membrane</keyword>
<feature type="transmembrane region" description="Helical" evidence="7">
    <location>
        <begin position="537"/>
        <end position="557"/>
    </location>
</feature>
<evidence type="ECO:0000259" key="9">
    <source>
        <dbReference type="PROSITE" id="PS50928"/>
    </source>
</evidence>
<evidence type="ECO:0000256" key="7">
    <source>
        <dbReference type="RuleBase" id="RU363032"/>
    </source>
</evidence>
<comment type="similarity">
    <text evidence="7">Belongs to the binding-protein-dependent transport system permease family.</text>
</comment>
<reference evidence="10" key="1">
    <citation type="journal article" date="2014" name="Int. J. Syst. Evol. Microbiol.">
        <title>Complete genome sequence of Corynebacterium casei LMG S-19264T (=DSM 44701T), isolated from a smear-ripened cheese.</title>
        <authorList>
            <consortium name="US DOE Joint Genome Institute (JGI-PGF)"/>
            <person name="Walter F."/>
            <person name="Albersmeier A."/>
            <person name="Kalinowski J."/>
            <person name="Ruckert C."/>
        </authorList>
    </citation>
    <scope>NUCLEOTIDE SEQUENCE</scope>
    <source>
        <strain evidence="10">CCM 7684</strain>
    </source>
</reference>
<evidence type="ECO:0000256" key="2">
    <source>
        <dbReference type="ARBA" id="ARBA00022448"/>
    </source>
</evidence>
<name>A0A8J2YDH0_9RHOB</name>
<feature type="transmembrane region" description="Helical" evidence="7">
    <location>
        <begin position="109"/>
        <end position="127"/>
    </location>
</feature>
<evidence type="ECO:0000256" key="8">
    <source>
        <dbReference type="SAM" id="MobiDB-lite"/>
    </source>
</evidence>
<evidence type="ECO:0000313" key="11">
    <source>
        <dbReference type="Proteomes" id="UP000602745"/>
    </source>
</evidence>
<feature type="domain" description="ABC transmembrane type-1" evidence="9">
    <location>
        <begin position="350"/>
        <end position="556"/>
    </location>
</feature>
<keyword evidence="11" id="KW-1185">Reference proteome</keyword>
<comment type="caution">
    <text evidence="10">The sequence shown here is derived from an EMBL/GenBank/DDBJ whole genome shotgun (WGS) entry which is preliminary data.</text>
</comment>
<dbReference type="InterPro" id="IPR035906">
    <property type="entry name" value="MetI-like_sf"/>
</dbReference>
<evidence type="ECO:0000256" key="4">
    <source>
        <dbReference type="ARBA" id="ARBA00022692"/>
    </source>
</evidence>
<protein>
    <submittedName>
        <fullName evidence="10">Iron ABC transporter permease</fullName>
    </submittedName>
</protein>
<dbReference type="GO" id="GO:0005886">
    <property type="term" value="C:plasma membrane"/>
    <property type="evidence" value="ECO:0007669"/>
    <property type="project" value="UniProtKB-SubCell"/>
</dbReference>
<feature type="transmembrane region" description="Helical" evidence="7">
    <location>
        <begin position="392"/>
        <end position="412"/>
    </location>
</feature>
<feature type="transmembrane region" description="Helical" evidence="7">
    <location>
        <begin position="204"/>
        <end position="226"/>
    </location>
</feature>
<dbReference type="PANTHER" id="PTHR30183">
    <property type="entry name" value="MOLYBDENUM TRANSPORT SYSTEM PERMEASE PROTEIN MODB"/>
    <property type="match status" value="1"/>
</dbReference>
<keyword evidence="4 7" id="KW-0812">Transmembrane</keyword>
<evidence type="ECO:0000256" key="3">
    <source>
        <dbReference type="ARBA" id="ARBA00022475"/>
    </source>
</evidence>
<dbReference type="CDD" id="cd06261">
    <property type="entry name" value="TM_PBP2"/>
    <property type="match status" value="2"/>
</dbReference>
<feature type="domain" description="ABC transmembrane type-1" evidence="9">
    <location>
        <begin position="71"/>
        <end position="278"/>
    </location>
</feature>
<keyword evidence="2 7" id="KW-0813">Transport</keyword>
<feature type="transmembrane region" description="Helical" evidence="7">
    <location>
        <begin position="157"/>
        <end position="177"/>
    </location>
</feature>
<dbReference type="GO" id="GO:0055085">
    <property type="term" value="P:transmembrane transport"/>
    <property type="evidence" value="ECO:0007669"/>
    <property type="project" value="InterPro"/>
</dbReference>
<reference evidence="10" key="2">
    <citation type="submission" date="2020-09" db="EMBL/GenBank/DDBJ databases">
        <authorList>
            <person name="Sun Q."/>
            <person name="Sedlacek I."/>
        </authorList>
    </citation>
    <scope>NUCLEOTIDE SEQUENCE</scope>
    <source>
        <strain evidence="10">CCM 7684</strain>
    </source>
</reference>